<keyword evidence="2" id="KW-1185">Reference proteome</keyword>
<evidence type="ECO:0000313" key="2">
    <source>
        <dbReference type="Proteomes" id="UP000770015"/>
    </source>
</evidence>
<protein>
    <submittedName>
        <fullName evidence="1">Uncharacterized protein</fullName>
    </submittedName>
</protein>
<organism evidence="1 2">
    <name type="scientific">Plectosphaerella plurivora</name>
    <dbReference type="NCBI Taxonomy" id="936078"/>
    <lineage>
        <taxon>Eukaryota</taxon>
        <taxon>Fungi</taxon>
        <taxon>Dikarya</taxon>
        <taxon>Ascomycota</taxon>
        <taxon>Pezizomycotina</taxon>
        <taxon>Sordariomycetes</taxon>
        <taxon>Hypocreomycetidae</taxon>
        <taxon>Glomerellales</taxon>
        <taxon>Plectosphaerellaceae</taxon>
        <taxon>Plectosphaerella</taxon>
    </lineage>
</organism>
<proteinExistence type="predicted"/>
<comment type="caution">
    <text evidence="1">The sequence shown here is derived from an EMBL/GenBank/DDBJ whole genome shotgun (WGS) entry which is preliminary data.</text>
</comment>
<dbReference type="OrthoDB" id="3785238at2759"/>
<gene>
    <name evidence="1" type="ORF">F5X68DRAFT_244841</name>
</gene>
<reference evidence="1" key="1">
    <citation type="journal article" date="2021" name="Nat. Commun.">
        <title>Genetic determinants of endophytism in the Arabidopsis root mycobiome.</title>
        <authorList>
            <person name="Mesny F."/>
            <person name="Miyauchi S."/>
            <person name="Thiergart T."/>
            <person name="Pickel B."/>
            <person name="Atanasova L."/>
            <person name="Karlsson M."/>
            <person name="Huettel B."/>
            <person name="Barry K.W."/>
            <person name="Haridas S."/>
            <person name="Chen C."/>
            <person name="Bauer D."/>
            <person name="Andreopoulos W."/>
            <person name="Pangilinan J."/>
            <person name="LaButti K."/>
            <person name="Riley R."/>
            <person name="Lipzen A."/>
            <person name="Clum A."/>
            <person name="Drula E."/>
            <person name="Henrissat B."/>
            <person name="Kohler A."/>
            <person name="Grigoriev I.V."/>
            <person name="Martin F.M."/>
            <person name="Hacquard S."/>
        </authorList>
    </citation>
    <scope>NUCLEOTIDE SEQUENCE</scope>
    <source>
        <strain evidence="1">MPI-SDFR-AT-0117</strain>
    </source>
</reference>
<name>A0A9P9A655_9PEZI</name>
<evidence type="ECO:0000313" key="1">
    <source>
        <dbReference type="EMBL" id="KAH6679918.1"/>
    </source>
</evidence>
<dbReference type="Proteomes" id="UP000770015">
    <property type="component" value="Unassembled WGS sequence"/>
</dbReference>
<dbReference type="AlphaFoldDB" id="A0A9P9A655"/>
<dbReference type="EMBL" id="JAGSXJ010000020">
    <property type="protein sequence ID" value="KAH6679918.1"/>
    <property type="molecule type" value="Genomic_DNA"/>
</dbReference>
<accession>A0A9P9A655</accession>
<sequence>MDPQILGHIHSALADQRRLMDDVCRGLTVEIRTKVWRYVGHGSATVTREDTHHEREPLRAFHVSSDDIRSVAVDQLGDNKFFRLLENVPPVVIQEFIQEASADLTFTFDSTQSFEGFLSRIEDVARDNSFTIPRLRVQVPLFDGDDFQNMDEWQLQDEPHGGYLKARRHVIRVVENIRRLPTDSIVVLRLLQPWRDYRFLRFHTSPLRDHQRSYTIRVSIDMTRWHAVPNSDFHICSTIAAVARGGMAEQAEALSDADTKRLLKYGCRGFRILS</sequence>